<feature type="compositionally biased region" description="Low complexity" evidence="1">
    <location>
        <begin position="183"/>
        <end position="194"/>
    </location>
</feature>
<evidence type="ECO:0008006" key="4">
    <source>
        <dbReference type="Google" id="ProtNLM"/>
    </source>
</evidence>
<feature type="region of interest" description="Disordered" evidence="1">
    <location>
        <begin position="166"/>
        <end position="230"/>
    </location>
</feature>
<dbReference type="Proteomes" id="UP000622166">
    <property type="component" value="Unassembled WGS sequence"/>
</dbReference>
<evidence type="ECO:0000256" key="1">
    <source>
        <dbReference type="SAM" id="MobiDB-lite"/>
    </source>
</evidence>
<feature type="region of interest" description="Disordered" evidence="1">
    <location>
        <begin position="74"/>
        <end position="113"/>
    </location>
</feature>
<reference evidence="2" key="2">
    <citation type="submission" date="2020-09" db="EMBL/GenBank/DDBJ databases">
        <authorList>
            <person name="Sun Q."/>
            <person name="Ohkuma M."/>
        </authorList>
    </citation>
    <scope>NUCLEOTIDE SEQUENCE</scope>
    <source>
        <strain evidence="2">JCM 4815</strain>
    </source>
</reference>
<sequence>MGMGALRHKWHRLGGRRLLLGIGLGVGAVAAVTACEPNGMNSAAVAYTTEDTATQALERQGHDVRWMTCKSSYDRVNDPNRDGNEYQNTDRYSSGDRYGSQARYQDDDAPRYNSSVQEVDCKGETIEGQPIRIYGTVSREIDGRCVRGDLTARVDDRQVFRADVLGDCDSRGGDGWNTPPANDNPGNDNPGNDNPGDDNPGDDNPGDDNPGDDNPGDDNGDSRDDCPDATETVWCKEREDCWGENK</sequence>
<proteinExistence type="predicted"/>
<comment type="caution">
    <text evidence="2">The sequence shown here is derived from an EMBL/GenBank/DDBJ whole genome shotgun (WGS) entry which is preliminary data.</text>
</comment>
<accession>A0A918PSB2</accession>
<dbReference type="EMBL" id="BMVW01000008">
    <property type="protein sequence ID" value="GGZ18708.1"/>
    <property type="molecule type" value="Genomic_DNA"/>
</dbReference>
<protein>
    <recommendedName>
        <fullName evidence="4">Lipoprotein</fullName>
    </recommendedName>
</protein>
<dbReference type="AlphaFoldDB" id="A0A918PSB2"/>
<organism evidence="2 3">
    <name type="scientific">Streptomyces poonensis</name>
    <dbReference type="NCBI Taxonomy" id="68255"/>
    <lineage>
        <taxon>Bacteria</taxon>
        <taxon>Bacillati</taxon>
        <taxon>Actinomycetota</taxon>
        <taxon>Actinomycetes</taxon>
        <taxon>Kitasatosporales</taxon>
        <taxon>Streptomycetaceae</taxon>
        <taxon>Streptomyces</taxon>
    </lineage>
</organism>
<evidence type="ECO:0000313" key="2">
    <source>
        <dbReference type="EMBL" id="GGZ18708.1"/>
    </source>
</evidence>
<gene>
    <name evidence="2" type="ORF">GCM10010365_43740</name>
</gene>
<name>A0A918PSB2_9ACTN</name>
<evidence type="ECO:0000313" key="3">
    <source>
        <dbReference type="Proteomes" id="UP000622166"/>
    </source>
</evidence>
<feature type="compositionally biased region" description="Basic and acidic residues" evidence="1">
    <location>
        <begin position="74"/>
        <end position="84"/>
    </location>
</feature>
<dbReference type="PROSITE" id="PS51257">
    <property type="entry name" value="PROKAR_LIPOPROTEIN"/>
    <property type="match status" value="1"/>
</dbReference>
<keyword evidence="3" id="KW-1185">Reference proteome</keyword>
<reference evidence="2" key="1">
    <citation type="journal article" date="2014" name="Int. J. Syst. Evol. Microbiol.">
        <title>Complete genome sequence of Corynebacterium casei LMG S-19264T (=DSM 44701T), isolated from a smear-ripened cheese.</title>
        <authorList>
            <consortium name="US DOE Joint Genome Institute (JGI-PGF)"/>
            <person name="Walter F."/>
            <person name="Albersmeier A."/>
            <person name="Kalinowski J."/>
            <person name="Ruckert C."/>
        </authorList>
    </citation>
    <scope>NUCLEOTIDE SEQUENCE</scope>
    <source>
        <strain evidence="2">JCM 4815</strain>
    </source>
</reference>
<feature type="compositionally biased region" description="Acidic residues" evidence="1">
    <location>
        <begin position="195"/>
        <end position="219"/>
    </location>
</feature>